<dbReference type="InterPro" id="IPR036390">
    <property type="entry name" value="WH_DNA-bd_sf"/>
</dbReference>
<dbReference type="KEGG" id="bvv:BHK69_30035"/>
<dbReference type="EMBL" id="CP017148">
    <property type="protein sequence ID" value="AOO84967.1"/>
    <property type="molecule type" value="Genomic_DNA"/>
</dbReference>
<dbReference type="SUPFAM" id="SSF53850">
    <property type="entry name" value="Periplasmic binding protein-like II"/>
    <property type="match status" value="1"/>
</dbReference>
<dbReference type="InterPro" id="IPR058163">
    <property type="entry name" value="LysR-type_TF_proteobact-type"/>
</dbReference>
<dbReference type="Gene3D" id="3.40.190.290">
    <property type="match status" value="1"/>
</dbReference>
<dbReference type="PROSITE" id="PS50931">
    <property type="entry name" value="HTH_LYSR"/>
    <property type="match status" value="1"/>
</dbReference>
<evidence type="ECO:0000256" key="2">
    <source>
        <dbReference type="ARBA" id="ARBA00023015"/>
    </source>
</evidence>
<evidence type="ECO:0000256" key="3">
    <source>
        <dbReference type="ARBA" id="ARBA00023125"/>
    </source>
</evidence>
<dbReference type="AlphaFoldDB" id="A0A1D7UC72"/>
<dbReference type="Pfam" id="PF03466">
    <property type="entry name" value="LysR_substrate"/>
    <property type="match status" value="1"/>
</dbReference>
<dbReference type="InterPro" id="IPR005119">
    <property type="entry name" value="LysR_subst-bd"/>
</dbReference>
<evidence type="ECO:0000313" key="7">
    <source>
        <dbReference type="Proteomes" id="UP000094969"/>
    </source>
</evidence>
<dbReference type="InterPro" id="IPR000847">
    <property type="entry name" value="LysR_HTH_N"/>
</dbReference>
<evidence type="ECO:0000313" key="6">
    <source>
        <dbReference type="EMBL" id="AOO84967.1"/>
    </source>
</evidence>
<accession>A0A1D7UC72</accession>
<dbReference type="PANTHER" id="PTHR30537">
    <property type="entry name" value="HTH-TYPE TRANSCRIPTIONAL REGULATOR"/>
    <property type="match status" value="1"/>
</dbReference>
<dbReference type="GO" id="GO:0003700">
    <property type="term" value="F:DNA-binding transcription factor activity"/>
    <property type="evidence" value="ECO:0007669"/>
    <property type="project" value="InterPro"/>
</dbReference>
<dbReference type="Pfam" id="PF00126">
    <property type="entry name" value="HTH_1"/>
    <property type="match status" value="1"/>
</dbReference>
<organism evidence="6 7">
    <name type="scientific">Bosea vaviloviae</name>
    <dbReference type="NCBI Taxonomy" id="1526658"/>
    <lineage>
        <taxon>Bacteria</taxon>
        <taxon>Pseudomonadati</taxon>
        <taxon>Pseudomonadota</taxon>
        <taxon>Alphaproteobacteria</taxon>
        <taxon>Hyphomicrobiales</taxon>
        <taxon>Boseaceae</taxon>
        <taxon>Bosea</taxon>
    </lineage>
</organism>
<dbReference type="Gene3D" id="1.10.10.10">
    <property type="entry name" value="Winged helix-like DNA-binding domain superfamily/Winged helix DNA-binding domain"/>
    <property type="match status" value="1"/>
</dbReference>
<sequence>MSAIDNLDWDDLRVFLDVARTGSLAQSAKRLRIDHSTVSRRIAHLESSLGLSVFERTRTGFRLTDSGERVLRHAETIESAVIGIRADVAPEVASGVVRLATMEGIASLYLAPRLLALDAEARDLRLELVTSPQVIHVNRREADLFLSFFKPPGQGLVSEKLGSFAIHAYGSDVYFERFGRPQAECDLANHKFVGYIDDLIVVDAVRWHRDLIGLSNYSFSSNSMIAQMHAASAGLGLVVLPRFAALTSPNLRPLFQESLRAEREIWLNVHQDLQYSGRIKTVVRFLKRQISLDMSTGVL</sequence>
<keyword evidence="6" id="KW-0614">Plasmid</keyword>
<feature type="domain" description="HTH lysR-type" evidence="5">
    <location>
        <begin position="7"/>
        <end position="64"/>
    </location>
</feature>
<evidence type="ECO:0000256" key="4">
    <source>
        <dbReference type="ARBA" id="ARBA00023163"/>
    </source>
</evidence>
<keyword evidence="2" id="KW-0805">Transcription regulation</keyword>
<evidence type="ECO:0000259" key="5">
    <source>
        <dbReference type="PROSITE" id="PS50931"/>
    </source>
</evidence>
<gene>
    <name evidence="6" type="ORF">BHK69_30035</name>
</gene>
<evidence type="ECO:0000256" key="1">
    <source>
        <dbReference type="ARBA" id="ARBA00009437"/>
    </source>
</evidence>
<name>A0A1D7UC72_9HYPH</name>
<reference evidence="6 7" key="1">
    <citation type="journal article" date="2015" name="Antonie Van Leeuwenhoek">
        <title>Bosea vaviloviae sp. nov., a new species of slow-growing rhizobia isolated from nodules of the relict species Vavilovia formosa (Stev.) Fed.</title>
        <authorList>
            <person name="Safronova V.I."/>
            <person name="Kuznetsova I.G."/>
            <person name="Sazanova A.L."/>
            <person name="Kimeklis A.K."/>
            <person name="Belimov A.A."/>
            <person name="Andronov E.E."/>
            <person name="Pinaev A.G."/>
            <person name="Chizhevskaya E.P."/>
            <person name="Pukhaev A.R."/>
            <person name="Popov K.P."/>
            <person name="Willems A."/>
            <person name="Tikhonovich I.A."/>
        </authorList>
    </citation>
    <scope>NUCLEOTIDE SEQUENCE [LARGE SCALE GENOMIC DNA]</scope>
    <source>
        <strain evidence="6 7">Vaf18</strain>
        <plasmid evidence="6">unnamed1</plasmid>
    </source>
</reference>
<dbReference type="RefSeq" id="WP_069694150.1">
    <property type="nucleotide sequence ID" value="NZ_CP017148.1"/>
</dbReference>
<dbReference type="GO" id="GO:0006351">
    <property type="term" value="P:DNA-templated transcription"/>
    <property type="evidence" value="ECO:0007669"/>
    <property type="project" value="TreeGrafter"/>
</dbReference>
<proteinExistence type="inferred from homology"/>
<dbReference type="PANTHER" id="PTHR30537:SF3">
    <property type="entry name" value="TRANSCRIPTIONAL REGULATORY PROTEIN"/>
    <property type="match status" value="1"/>
</dbReference>
<keyword evidence="3" id="KW-0238">DNA-binding</keyword>
<keyword evidence="7" id="KW-1185">Reference proteome</keyword>
<comment type="similarity">
    <text evidence="1">Belongs to the LysR transcriptional regulatory family.</text>
</comment>
<dbReference type="SUPFAM" id="SSF46785">
    <property type="entry name" value="Winged helix' DNA-binding domain"/>
    <property type="match status" value="1"/>
</dbReference>
<dbReference type="InterPro" id="IPR036388">
    <property type="entry name" value="WH-like_DNA-bd_sf"/>
</dbReference>
<dbReference type="OrthoDB" id="9787460at2"/>
<dbReference type="Proteomes" id="UP000094969">
    <property type="component" value="Plasmid unnamed1"/>
</dbReference>
<protein>
    <submittedName>
        <fullName evidence="6">LysR family transcriptional regulator</fullName>
    </submittedName>
</protein>
<geneLocation type="plasmid" evidence="6 7">
    <name>unnamed1</name>
</geneLocation>
<keyword evidence="4" id="KW-0804">Transcription</keyword>
<dbReference type="GO" id="GO:0043565">
    <property type="term" value="F:sequence-specific DNA binding"/>
    <property type="evidence" value="ECO:0007669"/>
    <property type="project" value="TreeGrafter"/>
</dbReference>